<evidence type="ECO:0000313" key="1">
    <source>
        <dbReference type="EMBL" id="KAJ8121100.1"/>
    </source>
</evidence>
<accession>A0ACC2J0W1</accession>
<sequence>MPARNTSIITNIASFTINTTSTMLCGGIYCNNGEIDVPFEDKPWCVDGTGTVDAVNKAGSVVSFCQTVLPGYEDMIIPTDVFDSATLAVPDPSYWDSTASHFYINAPGVSSDEGCHWGDDTKPIGNWAPYVAGANTDSSGNTFVKLGLNPVWQDSALYKHLELGDDVYTHIDINPSAYNDKHSHIDKYTNDICPINNIYTDLYIDIVV</sequence>
<proteinExistence type="predicted"/>
<protein>
    <submittedName>
        <fullName evidence="1">Uncharacterized protein</fullName>
    </submittedName>
</protein>
<organism evidence="1 2">
    <name type="scientific">Nemania bipapillata</name>
    <dbReference type="NCBI Taxonomy" id="110536"/>
    <lineage>
        <taxon>Eukaryota</taxon>
        <taxon>Fungi</taxon>
        <taxon>Dikarya</taxon>
        <taxon>Ascomycota</taxon>
        <taxon>Pezizomycotina</taxon>
        <taxon>Sordariomycetes</taxon>
        <taxon>Xylariomycetidae</taxon>
        <taxon>Xylariales</taxon>
        <taxon>Xylariaceae</taxon>
        <taxon>Nemania</taxon>
    </lineage>
</organism>
<keyword evidence="2" id="KW-1185">Reference proteome</keyword>
<comment type="caution">
    <text evidence="1">The sequence shown here is derived from an EMBL/GenBank/DDBJ whole genome shotgun (WGS) entry which is preliminary data.</text>
</comment>
<evidence type="ECO:0000313" key="2">
    <source>
        <dbReference type="Proteomes" id="UP001153334"/>
    </source>
</evidence>
<reference evidence="1" key="1">
    <citation type="submission" date="2022-11" db="EMBL/GenBank/DDBJ databases">
        <title>Genome Sequence of Nemania bipapillata.</title>
        <authorList>
            <person name="Buettner E."/>
        </authorList>
    </citation>
    <scope>NUCLEOTIDE SEQUENCE</scope>
    <source>
        <strain evidence="1">CP14</strain>
    </source>
</reference>
<gene>
    <name evidence="1" type="ORF">ONZ43_g2363</name>
</gene>
<dbReference type="Proteomes" id="UP001153334">
    <property type="component" value="Unassembled WGS sequence"/>
</dbReference>
<dbReference type="EMBL" id="JAPESX010000479">
    <property type="protein sequence ID" value="KAJ8121100.1"/>
    <property type="molecule type" value="Genomic_DNA"/>
</dbReference>
<name>A0ACC2J0W1_9PEZI</name>